<dbReference type="GO" id="GO:0000976">
    <property type="term" value="F:transcription cis-regulatory region binding"/>
    <property type="evidence" value="ECO:0007669"/>
    <property type="project" value="InterPro"/>
</dbReference>
<dbReference type="GO" id="GO:0001228">
    <property type="term" value="F:DNA-binding transcription activator activity, RNA polymerase II-specific"/>
    <property type="evidence" value="ECO:0007669"/>
    <property type="project" value="TreeGrafter"/>
</dbReference>
<dbReference type="OrthoDB" id="5218140at2759"/>
<evidence type="ECO:0000313" key="8">
    <source>
        <dbReference type="EMBL" id="KAH6898347.1"/>
    </source>
</evidence>
<protein>
    <recommendedName>
        <fullName evidence="10">BZIP domain-containing protein</fullName>
    </recommendedName>
</protein>
<feature type="region of interest" description="Disordered" evidence="7">
    <location>
        <begin position="1"/>
        <end position="27"/>
    </location>
</feature>
<organism evidence="8 9">
    <name type="scientific">Thelonectria olida</name>
    <dbReference type="NCBI Taxonomy" id="1576542"/>
    <lineage>
        <taxon>Eukaryota</taxon>
        <taxon>Fungi</taxon>
        <taxon>Dikarya</taxon>
        <taxon>Ascomycota</taxon>
        <taxon>Pezizomycotina</taxon>
        <taxon>Sordariomycetes</taxon>
        <taxon>Hypocreomycetidae</taxon>
        <taxon>Hypocreales</taxon>
        <taxon>Nectriaceae</taxon>
        <taxon>Thelonectria</taxon>
    </lineage>
</organism>
<evidence type="ECO:0000256" key="4">
    <source>
        <dbReference type="ARBA" id="ARBA00023125"/>
    </source>
</evidence>
<dbReference type="SUPFAM" id="SSF57959">
    <property type="entry name" value="Leucine zipper domain"/>
    <property type="match status" value="1"/>
</dbReference>
<dbReference type="InterPro" id="IPR050936">
    <property type="entry name" value="AP-1-like"/>
</dbReference>
<dbReference type="Proteomes" id="UP000777438">
    <property type="component" value="Unassembled WGS sequence"/>
</dbReference>
<name>A0A9P8WG27_9HYPO</name>
<evidence type="ECO:0000256" key="3">
    <source>
        <dbReference type="ARBA" id="ARBA00023015"/>
    </source>
</evidence>
<keyword evidence="3" id="KW-0805">Transcription regulation</keyword>
<accession>A0A9P8WG27</accession>
<reference evidence="8 9" key="1">
    <citation type="journal article" date="2021" name="Nat. Commun.">
        <title>Genetic determinants of endophytism in the Arabidopsis root mycobiome.</title>
        <authorList>
            <person name="Mesny F."/>
            <person name="Miyauchi S."/>
            <person name="Thiergart T."/>
            <person name="Pickel B."/>
            <person name="Atanasova L."/>
            <person name="Karlsson M."/>
            <person name="Huettel B."/>
            <person name="Barry K.W."/>
            <person name="Haridas S."/>
            <person name="Chen C."/>
            <person name="Bauer D."/>
            <person name="Andreopoulos W."/>
            <person name="Pangilinan J."/>
            <person name="LaButti K."/>
            <person name="Riley R."/>
            <person name="Lipzen A."/>
            <person name="Clum A."/>
            <person name="Drula E."/>
            <person name="Henrissat B."/>
            <person name="Kohler A."/>
            <person name="Grigoriev I.V."/>
            <person name="Martin F.M."/>
            <person name="Hacquard S."/>
        </authorList>
    </citation>
    <scope>NUCLEOTIDE SEQUENCE [LARGE SCALE GENOMIC DNA]</scope>
    <source>
        <strain evidence="8 9">MPI-CAGE-CH-0241</strain>
    </source>
</reference>
<comment type="caution">
    <text evidence="8">The sequence shown here is derived from an EMBL/GenBank/DDBJ whole genome shotgun (WGS) entry which is preliminary data.</text>
</comment>
<proteinExistence type="inferred from homology"/>
<feature type="region of interest" description="Disordered" evidence="7">
    <location>
        <begin position="176"/>
        <end position="198"/>
    </location>
</feature>
<feature type="compositionally biased region" description="Low complexity" evidence="7">
    <location>
        <begin position="1"/>
        <end position="14"/>
    </location>
</feature>
<dbReference type="GO" id="GO:0090575">
    <property type="term" value="C:RNA polymerase II transcription regulator complex"/>
    <property type="evidence" value="ECO:0007669"/>
    <property type="project" value="TreeGrafter"/>
</dbReference>
<feature type="compositionally biased region" description="Polar residues" evidence="7">
    <location>
        <begin position="176"/>
        <end position="185"/>
    </location>
</feature>
<evidence type="ECO:0000256" key="7">
    <source>
        <dbReference type="SAM" id="MobiDB-lite"/>
    </source>
</evidence>
<evidence type="ECO:0008006" key="10">
    <source>
        <dbReference type="Google" id="ProtNLM"/>
    </source>
</evidence>
<evidence type="ECO:0000256" key="1">
    <source>
        <dbReference type="ARBA" id="ARBA00004123"/>
    </source>
</evidence>
<keyword evidence="4" id="KW-0238">DNA-binding</keyword>
<dbReference type="PANTHER" id="PTHR40621:SF11">
    <property type="entry name" value="TRANSCRIPTION FACTOR KAPC-RELATED"/>
    <property type="match status" value="1"/>
</dbReference>
<feature type="region of interest" description="Disordered" evidence="7">
    <location>
        <begin position="224"/>
        <end position="247"/>
    </location>
</feature>
<keyword evidence="5" id="KW-0804">Transcription</keyword>
<evidence type="ECO:0000256" key="6">
    <source>
        <dbReference type="ARBA" id="ARBA00023242"/>
    </source>
</evidence>
<keyword evidence="9" id="KW-1185">Reference proteome</keyword>
<dbReference type="InterPro" id="IPR046347">
    <property type="entry name" value="bZIP_sf"/>
</dbReference>
<evidence type="ECO:0000256" key="2">
    <source>
        <dbReference type="ARBA" id="ARBA00007163"/>
    </source>
</evidence>
<sequence>MTSSHTSATMATASRDPSDAAPRPSFTSFWKKTKKILHGNRVEFVQPEQPASNNQSSESPEGPSDSPSSKPLTSSEKAKIRRAQVRRAQIQHRQRKVEYVKQLELDVTHFRELIALTEDEAAELSKENSAMRAQLQLIGITISVKTPDHAQTLPAPMEGVEQQVDRMLSSEDEQLTDWSTGTGSRQVDVLPPQSEQTPDLFGNINIDDIIVTLKKDDELSTPVFSVRSSSSESNEAPNPNTALTTGRRRSVFTSNLSKDEEQVAINFILSMEHICWDHFWLGDYPHHEYQSDEFKGHTLMASTFCMARAPQCVYRGRKNIASASECGTRRALGIKSHIPAVYYEWPSRRIELSSLHGLASSLNPGDIELTPVQAWFELADRYPKEVLMNPQLLHNLSYELNGVVQCLEFGAVMERQAFESVVEKVLGPTLETMIGQTPIMAA</sequence>
<feature type="compositionally biased region" description="Low complexity" evidence="7">
    <location>
        <begin position="224"/>
        <end position="241"/>
    </location>
</feature>
<dbReference type="EMBL" id="JAGPYM010000002">
    <property type="protein sequence ID" value="KAH6898347.1"/>
    <property type="molecule type" value="Genomic_DNA"/>
</dbReference>
<dbReference type="PANTHER" id="PTHR40621">
    <property type="entry name" value="TRANSCRIPTION FACTOR KAPC-RELATED"/>
    <property type="match status" value="1"/>
</dbReference>
<dbReference type="AlphaFoldDB" id="A0A9P8WG27"/>
<gene>
    <name evidence="8" type="ORF">B0T10DRAFT_472371</name>
</gene>
<dbReference type="CDD" id="cd14688">
    <property type="entry name" value="bZIP_YAP"/>
    <property type="match status" value="1"/>
</dbReference>
<comment type="similarity">
    <text evidence="2">Belongs to the bZIP family.</text>
</comment>
<dbReference type="Gene3D" id="1.20.5.170">
    <property type="match status" value="1"/>
</dbReference>
<evidence type="ECO:0000313" key="9">
    <source>
        <dbReference type="Proteomes" id="UP000777438"/>
    </source>
</evidence>
<feature type="region of interest" description="Disordered" evidence="7">
    <location>
        <begin position="40"/>
        <end position="79"/>
    </location>
</feature>
<feature type="compositionally biased region" description="Low complexity" evidence="7">
    <location>
        <begin position="56"/>
        <end position="75"/>
    </location>
</feature>
<keyword evidence="6" id="KW-0539">Nucleus</keyword>
<comment type="subcellular location">
    <subcellularLocation>
        <location evidence="1">Nucleus</location>
    </subcellularLocation>
</comment>
<evidence type="ECO:0000256" key="5">
    <source>
        <dbReference type="ARBA" id="ARBA00023163"/>
    </source>
</evidence>